<dbReference type="PANTHER" id="PTHR10890">
    <property type="entry name" value="CYSTEINYL-TRNA SYNTHETASE"/>
    <property type="match status" value="1"/>
</dbReference>
<keyword evidence="4 9" id="KW-0547">Nucleotide-binding</keyword>
<evidence type="ECO:0000259" key="10">
    <source>
        <dbReference type="Pfam" id="PF01406"/>
    </source>
</evidence>
<evidence type="ECO:0000256" key="2">
    <source>
        <dbReference type="ARBA" id="ARBA00022598"/>
    </source>
</evidence>
<dbReference type="InterPro" id="IPR014729">
    <property type="entry name" value="Rossmann-like_a/b/a_fold"/>
</dbReference>
<proteinExistence type="inferred from homology"/>
<reference evidence="11 12" key="1">
    <citation type="journal article" date="2016" name="Environ. Microbiol.">
        <title>Genomic resolution of a cold subsurface aquifer community provides metabolic insights for novel microbes adapted to high CO concentrations.</title>
        <authorList>
            <person name="Probst A.J."/>
            <person name="Castelle C.J."/>
            <person name="Singh A."/>
            <person name="Brown C.T."/>
            <person name="Anantharaman K."/>
            <person name="Sharon I."/>
            <person name="Hug L.A."/>
            <person name="Burstein D."/>
            <person name="Emerson J.B."/>
            <person name="Thomas B.C."/>
            <person name="Banfield J.F."/>
        </authorList>
    </citation>
    <scope>NUCLEOTIDE SEQUENCE [LARGE SCALE GENOMIC DNA]</scope>
    <source>
        <strain evidence="11">CG2_30_35_20</strain>
    </source>
</reference>
<name>A0A1J5I3U6_9BACT</name>
<dbReference type="STRING" id="1805376.AUK05_00345"/>
<feature type="short sequence motif" description="'HIGH' region" evidence="9">
    <location>
        <begin position="32"/>
        <end position="42"/>
    </location>
</feature>
<comment type="cofactor">
    <cofactor evidence="9">
        <name>Zn(2+)</name>
        <dbReference type="ChEBI" id="CHEBI:29105"/>
    </cofactor>
    <text evidence="9">Binds 1 zinc ion per subunit.</text>
</comment>
<dbReference type="GO" id="GO:0008270">
    <property type="term" value="F:zinc ion binding"/>
    <property type="evidence" value="ECO:0007669"/>
    <property type="project" value="UniProtKB-UniRule"/>
</dbReference>
<comment type="catalytic activity">
    <reaction evidence="9">
        <text>tRNA(Cys) + L-cysteine + ATP = L-cysteinyl-tRNA(Cys) + AMP + diphosphate</text>
        <dbReference type="Rhea" id="RHEA:17773"/>
        <dbReference type="Rhea" id="RHEA-COMP:9661"/>
        <dbReference type="Rhea" id="RHEA-COMP:9679"/>
        <dbReference type="ChEBI" id="CHEBI:30616"/>
        <dbReference type="ChEBI" id="CHEBI:33019"/>
        <dbReference type="ChEBI" id="CHEBI:35235"/>
        <dbReference type="ChEBI" id="CHEBI:78442"/>
        <dbReference type="ChEBI" id="CHEBI:78517"/>
        <dbReference type="ChEBI" id="CHEBI:456215"/>
        <dbReference type="EC" id="6.1.1.16"/>
    </reaction>
</comment>
<dbReference type="Gene3D" id="1.20.120.1910">
    <property type="entry name" value="Cysteine-tRNA ligase, C-terminal anti-codon recognition domain"/>
    <property type="match status" value="1"/>
</dbReference>
<dbReference type="SUPFAM" id="SSF52374">
    <property type="entry name" value="Nucleotidylyl transferase"/>
    <property type="match status" value="1"/>
</dbReference>
<feature type="binding site" evidence="9">
    <location>
        <position position="287"/>
    </location>
    <ligand>
        <name>ATP</name>
        <dbReference type="ChEBI" id="CHEBI:30616"/>
    </ligand>
</feature>
<dbReference type="GO" id="GO:0004817">
    <property type="term" value="F:cysteine-tRNA ligase activity"/>
    <property type="evidence" value="ECO:0007669"/>
    <property type="project" value="UniProtKB-UniRule"/>
</dbReference>
<evidence type="ECO:0000256" key="3">
    <source>
        <dbReference type="ARBA" id="ARBA00022723"/>
    </source>
</evidence>
<protein>
    <recommendedName>
        <fullName evidence="9">Cysteine--tRNA ligase</fullName>
        <ecNumber evidence="9">6.1.1.16</ecNumber>
    </recommendedName>
    <alternativeName>
        <fullName evidence="9">Cysteinyl-tRNA synthetase</fullName>
        <shortName evidence="9">CysRS</shortName>
    </alternativeName>
</protein>
<dbReference type="Proteomes" id="UP000182344">
    <property type="component" value="Unassembled WGS sequence"/>
</dbReference>
<dbReference type="InterPro" id="IPR015803">
    <property type="entry name" value="Cys-tRNA-ligase"/>
</dbReference>
<dbReference type="HAMAP" id="MF_00041">
    <property type="entry name" value="Cys_tRNA_synth"/>
    <property type="match status" value="1"/>
</dbReference>
<keyword evidence="5 9" id="KW-0862">Zinc</keyword>
<comment type="caution">
    <text evidence="9">Lacks conserved residue(s) required for the propagation of feature annotation.</text>
</comment>
<keyword evidence="8 9" id="KW-0030">Aminoacyl-tRNA synthetase</keyword>
<evidence type="ECO:0000256" key="7">
    <source>
        <dbReference type="ARBA" id="ARBA00022917"/>
    </source>
</evidence>
<sequence length="465" mass="52658">MQKIFLYNTLTRKKEELKPITEGKIGMYSCGPTVYSSPHIGNMEAYIIWDILVRVLEYIGYDVKQVINITDVGHLVADSDDGEDKMEKGSRMSGMSAWDLAKKYEAEFVDNFKMLNIKLPWKMPRVTDNMSEQIELLKKIEANGFTYKISDGIYFDTQKFPGYGDFAHLNLDKIKDGISSDMNPEKKNQTDFALWKFSPSASSGQARRQMEWDSPWGVGFPGWHLECTAISTKFLGNPFDIHTGGEDHIAIHHTNEIAQGYGAFGKQTANVWIHNAFITFAGAKISKSTGGLYTVNELKDMGFDPLAYRFMILGAHYKNGLSFSIDSLKVAQTSLNKLNSFVAEIEKEGIIDEKYKAEFIEKIADELAMPEAMAIVWKLTKDEKISDADKKATLLDFDKVLGLNLGTVIKEEIPEEIIKLAQERTEAKEAKDWVRADILRDKIKTLGYLVEDFKNDCKIRKLVLS</sequence>
<dbReference type="EMBL" id="MNZO01000005">
    <property type="protein sequence ID" value="OIP87831.1"/>
    <property type="molecule type" value="Genomic_DNA"/>
</dbReference>
<dbReference type="InterPro" id="IPR024909">
    <property type="entry name" value="Cys-tRNA/MSH_ligase"/>
</dbReference>
<comment type="subunit">
    <text evidence="1 9">Monomer.</text>
</comment>
<dbReference type="Gene3D" id="3.40.50.620">
    <property type="entry name" value="HUPs"/>
    <property type="match status" value="1"/>
</dbReference>
<evidence type="ECO:0000256" key="5">
    <source>
        <dbReference type="ARBA" id="ARBA00022833"/>
    </source>
</evidence>
<dbReference type="GO" id="GO:0006423">
    <property type="term" value="P:cysteinyl-tRNA aminoacylation"/>
    <property type="evidence" value="ECO:0007669"/>
    <property type="project" value="UniProtKB-UniRule"/>
</dbReference>
<comment type="caution">
    <text evidence="11">The sequence shown here is derived from an EMBL/GenBank/DDBJ whole genome shotgun (WGS) entry which is preliminary data.</text>
</comment>
<keyword evidence="7 9" id="KW-0648">Protein biosynthesis</keyword>
<keyword evidence="2 9" id="KW-0436">Ligase</keyword>
<dbReference type="InterPro" id="IPR032678">
    <property type="entry name" value="tRNA-synt_1_cat_dom"/>
</dbReference>
<dbReference type="SUPFAM" id="SSF47323">
    <property type="entry name" value="Anticodon-binding domain of a subclass of class I aminoacyl-tRNA synthetases"/>
    <property type="match status" value="1"/>
</dbReference>
<feature type="binding site" evidence="9">
    <location>
        <position position="30"/>
    </location>
    <ligand>
        <name>Zn(2+)</name>
        <dbReference type="ChEBI" id="CHEBI:29105"/>
    </ligand>
</feature>
<dbReference type="EC" id="6.1.1.16" evidence="9"/>
<keyword evidence="9" id="KW-0963">Cytoplasm</keyword>
<dbReference type="Pfam" id="PF01406">
    <property type="entry name" value="tRNA-synt_1e"/>
    <property type="match status" value="1"/>
</dbReference>
<feature type="binding site" evidence="9">
    <location>
        <position position="252"/>
    </location>
    <ligand>
        <name>Zn(2+)</name>
        <dbReference type="ChEBI" id="CHEBI:29105"/>
    </ligand>
</feature>
<dbReference type="PANTHER" id="PTHR10890:SF3">
    <property type="entry name" value="CYSTEINE--TRNA LIGASE, CYTOPLASMIC"/>
    <property type="match status" value="1"/>
</dbReference>
<dbReference type="AlphaFoldDB" id="A0A1J5I3U6"/>
<evidence type="ECO:0000256" key="9">
    <source>
        <dbReference type="HAMAP-Rule" id="MF_00041"/>
    </source>
</evidence>
<dbReference type="PRINTS" id="PR00983">
    <property type="entry name" value="TRNASYNTHCYS"/>
</dbReference>
<dbReference type="GO" id="GO:0005524">
    <property type="term" value="F:ATP binding"/>
    <property type="evidence" value="ECO:0007669"/>
    <property type="project" value="UniProtKB-UniRule"/>
</dbReference>
<keyword evidence="3 9" id="KW-0479">Metal-binding</keyword>
<feature type="domain" description="tRNA synthetases class I catalytic" evidence="10">
    <location>
        <begin position="17"/>
        <end position="332"/>
    </location>
</feature>
<evidence type="ECO:0000313" key="12">
    <source>
        <dbReference type="Proteomes" id="UP000182344"/>
    </source>
</evidence>
<evidence type="ECO:0000256" key="4">
    <source>
        <dbReference type="ARBA" id="ARBA00022741"/>
    </source>
</evidence>
<gene>
    <name evidence="9" type="primary">cysS</name>
    <name evidence="11" type="ORF">AUK05_00345</name>
</gene>
<accession>A0A1J5I3U6</accession>
<dbReference type="GO" id="GO:0005829">
    <property type="term" value="C:cytosol"/>
    <property type="evidence" value="ECO:0007669"/>
    <property type="project" value="TreeGrafter"/>
</dbReference>
<dbReference type="InterPro" id="IPR009080">
    <property type="entry name" value="tRNAsynth_Ia_anticodon-bd"/>
</dbReference>
<comment type="subcellular location">
    <subcellularLocation>
        <location evidence="9">Cytoplasm</location>
    </subcellularLocation>
</comment>
<feature type="binding site" evidence="9">
    <location>
        <position position="227"/>
    </location>
    <ligand>
        <name>Zn(2+)</name>
        <dbReference type="ChEBI" id="CHEBI:29105"/>
    </ligand>
</feature>
<comment type="similarity">
    <text evidence="9">Belongs to the class-I aminoacyl-tRNA synthetase family.</text>
</comment>
<evidence type="ECO:0000256" key="6">
    <source>
        <dbReference type="ARBA" id="ARBA00022840"/>
    </source>
</evidence>
<evidence type="ECO:0000256" key="1">
    <source>
        <dbReference type="ARBA" id="ARBA00011245"/>
    </source>
</evidence>
<keyword evidence="6 9" id="KW-0067">ATP-binding</keyword>
<evidence type="ECO:0000256" key="8">
    <source>
        <dbReference type="ARBA" id="ARBA00023146"/>
    </source>
</evidence>
<evidence type="ECO:0000313" key="11">
    <source>
        <dbReference type="EMBL" id="OIP87831.1"/>
    </source>
</evidence>
<organism evidence="11 12">
    <name type="scientific">Candidatus Shapirobacteria bacterium CG2_30_35_20</name>
    <dbReference type="NCBI Taxonomy" id="1805376"/>
    <lineage>
        <taxon>Bacteria</taxon>
        <taxon>Candidatus Shapironibacteriota</taxon>
    </lineage>
</organism>
<feature type="binding site" evidence="9">
    <location>
        <position position="256"/>
    </location>
    <ligand>
        <name>Zn(2+)</name>
        <dbReference type="ChEBI" id="CHEBI:29105"/>
    </ligand>
</feature>
<dbReference type="NCBIfam" id="TIGR00435">
    <property type="entry name" value="cysS"/>
    <property type="match status" value="1"/>
</dbReference>